<dbReference type="Proteomes" id="UP000681414">
    <property type="component" value="Unassembled WGS sequence"/>
</dbReference>
<dbReference type="EMBL" id="JAGYPG010000002">
    <property type="protein sequence ID" value="MBS4195365.1"/>
    <property type="molecule type" value="Genomic_DNA"/>
</dbReference>
<dbReference type="Gene3D" id="3.90.320.10">
    <property type="match status" value="1"/>
</dbReference>
<name>A0A942YHF3_9BACI</name>
<accession>A0A942YHF3</accession>
<gene>
    <name evidence="1" type="ORF">KHA97_09890</name>
</gene>
<proteinExistence type="predicted"/>
<keyword evidence="2" id="KW-1185">Reference proteome</keyword>
<organism evidence="1 2">
    <name type="scientific">Lederbergia citri</name>
    <dbReference type="NCBI Taxonomy" id="2833580"/>
    <lineage>
        <taxon>Bacteria</taxon>
        <taxon>Bacillati</taxon>
        <taxon>Bacillota</taxon>
        <taxon>Bacilli</taxon>
        <taxon>Bacillales</taxon>
        <taxon>Bacillaceae</taxon>
        <taxon>Lederbergia</taxon>
    </lineage>
</organism>
<comment type="caution">
    <text evidence="1">The sequence shown here is derived from an EMBL/GenBank/DDBJ whole genome shotgun (WGS) entry which is preliminary data.</text>
</comment>
<evidence type="ECO:0000313" key="2">
    <source>
        <dbReference type="Proteomes" id="UP000681414"/>
    </source>
</evidence>
<dbReference type="InterPro" id="IPR011604">
    <property type="entry name" value="PDDEXK-like_dom_sf"/>
</dbReference>
<reference evidence="1 2" key="1">
    <citation type="submission" date="2021-05" db="EMBL/GenBank/DDBJ databases">
        <title>Novel Bacillus species.</title>
        <authorList>
            <person name="Liu G."/>
        </authorList>
    </citation>
    <scope>NUCLEOTIDE SEQUENCE [LARGE SCALE GENOMIC DNA]</scope>
    <source>
        <strain evidence="2">FJAT-49780</strain>
    </source>
</reference>
<dbReference type="AlphaFoldDB" id="A0A942YHF3"/>
<protein>
    <submittedName>
        <fullName evidence="1">Uncharacterized protein</fullName>
    </submittedName>
</protein>
<sequence>MLDEWHSLPETWDNALDAQIAKWYSNPPQVWPERGAPYFSPSAATKCPRELYMKAMRAKRDVKTVQPHQSRWQKLGTAFGSVIQREILAIERNFERLTGNKPRFTFEKNPDGTPRFEEFAKTNKLVEHNGEKFYLYGAPDGIMRYLTDDGEVIRVGLEIKSKQQSPSKTSTKSLTKAQESHEAQTALYAYMYDCDYYIVLYVNGAKRAWDMSAEEYADFPDIRAFCRRITDADRKPLFDKFAMITKAIRENNPPSVDLDGWKFNEYKTAIAESMSDSEYEYLKNHLKLVLKSGLPDWKKQAYYDAFEFIKSVREAKA</sequence>
<evidence type="ECO:0000313" key="1">
    <source>
        <dbReference type="EMBL" id="MBS4195365.1"/>
    </source>
</evidence>
<dbReference type="RefSeq" id="WP_213124590.1">
    <property type="nucleotide sequence ID" value="NZ_JAGYPG010000002.1"/>
</dbReference>